<dbReference type="Proteomes" id="UP000313395">
    <property type="component" value="Unassembled WGS sequence"/>
</dbReference>
<organism evidence="2 3">
    <name type="scientific">Trichococcus shcherbakoviae subsp. psychrophilus</name>
    <dbReference type="NCBI Taxonomy" id="2585775"/>
    <lineage>
        <taxon>Bacteria</taxon>
        <taxon>Bacillati</taxon>
        <taxon>Bacillota</taxon>
        <taxon>Bacilli</taxon>
        <taxon>Lactobacillales</taxon>
        <taxon>Carnobacteriaceae</taxon>
        <taxon>Trichococcus</taxon>
    </lineage>
</organism>
<name>A0A5C5EAT3_9LACT</name>
<keyword evidence="1" id="KW-1133">Transmembrane helix</keyword>
<protein>
    <submittedName>
        <fullName evidence="2">Uncharacterized protein</fullName>
    </submittedName>
</protein>
<dbReference type="Pfam" id="PF21846">
    <property type="entry name" value="DUF6905"/>
    <property type="match status" value="1"/>
</dbReference>
<keyword evidence="3" id="KW-1185">Reference proteome</keyword>
<reference evidence="2 3" key="1">
    <citation type="submission" date="2019-06" db="EMBL/GenBank/DDBJ databases">
        <title>Description Trichococcus psychrophilus sp. nov., isolated from a cold spring, by genomic and phenotypic analyses.</title>
        <authorList>
            <person name="Zakharyuk A."/>
        </authorList>
    </citation>
    <scope>NUCLEOTIDE SEQUENCE [LARGE SCALE GENOMIC DNA]</scope>
    <source>
        <strain evidence="2 3">SKBG</strain>
    </source>
</reference>
<dbReference type="EMBL" id="VENO01000001">
    <property type="protein sequence ID" value="TNV70094.1"/>
    <property type="molecule type" value="Genomic_DNA"/>
</dbReference>
<gene>
    <name evidence="2" type="ORF">FHK04_02390</name>
</gene>
<keyword evidence="1" id="KW-0472">Membrane</keyword>
<dbReference type="InterPro" id="IPR054200">
    <property type="entry name" value="DUF6905"/>
</dbReference>
<accession>A0A5C5EAT3</accession>
<dbReference type="AlphaFoldDB" id="A0A5C5EAT3"/>
<evidence type="ECO:0000313" key="3">
    <source>
        <dbReference type="Proteomes" id="UP000313395"/>
    </source>
</evidence>
<feature type="transmembrane region" description="Helical" evidence="1">
    <location>
        <begin position="12"/>
        <end position="29"/>
    </location>
</feature>
<sequence>MWYQGVLSLNYIKTFLAYCLAGFLVPYLWSYVSILGIYAGFAAAILIIGPVWYIVHYKGLIYQDSEAATVDMGAGIAIAVFTRDVLSNGVISSFSSLPTIILLSIGAVFAAVVSHYFERRQGNPDV</sequence>
<feature type="transmembrane region" description="Helical" evidence="1">
    <location>
        <begin position="98"/>
        <end position="117"/>
    </location>
</feature>
<proteinExistence type="predicted"/>
<comment type="caution">
    <text evidence="2">The sequence shown here is derived from an EMBL/GenBank/DDBJ whole genome shotgun (WGS) entry which is preliminary data.</text>
</comment>
<feature type="transmembrane region" description="Helical" evidence="1">
    <location>
        <begin position="35"/>
        <end position="55"/>
    </location>
</feature>
<evidence type="ECO:0000313" key="2">
    <source>
        <dbReference type="EMBL" id="TNV70094.1"/>
    </source>
</evidence>
<evidence type="ECO:0000256" key="1">
    <source>
        <dbReference type="SAM" id="Phobius"/>
    </source>
</evidence>
<keyword evidence="1" id="KW-0812">Transmembrane</keyword>